<dbReference type="EMBL" id="JAQMHB010000001">
    <property type="protein sequence ID" value="MDS9993206.1"/>
    <property type="molecule type" value="Genomic_DNA"/>
</dbReference>
<protein>
    <recommendedName>
        <fullName evidence="3">Restriction endonuclease</fullName>
    </recommendedName>
</protein>
<proteinExistence type="predicted"/>
<evidence type="ECO:0000313" key="2">
    <source>
        <dbReference type="Proteomes" id="UP001260534"/>
    </source>
</evidence>
<dbReference type="Proteomes" id="UP001260534">
    <property type="component" value="Unassembled WGS sequence"/>
</dbReference>
<organism evidence="1 2">
    <name type="scientific">Xanthomonas hawaiiensis</name>
    <dbReference type="NCBI Taxonomy" id="3003247"/>
    <lineage>
        <taxon>Bacteria</taxon>
        <taxon>Pseudomonadati</taxon>
        <taxon>Pseudomonadota</taxon>
        <taxon>Gammaproteobacteria</taxon>
        <taxon>Lysobacterales</taxon>
        <taxon>Lysobacteraceae</taxon>
        <taxon>Xanthomonas</taxon>
    </lineage>
</organism>
<keyword evidence="2" id="KW-1185">Reference proteome</keyword>
<reference evidence="1 2" key="1">
    <citation type="submission" date="2023-01" db="EMBL/GenBank/DDBJ databases">
        <title>Xanthomonas hawaiianensis sp. nov. isolated from Araceae family in Hawaii.</title>
        <authorList>
            <person name="Chunag S.-C."/>
            <person name="Dobhal S."/>
            <person name="Alvarez A."/>
            <person name="Arif M."/>
        </authorList>
    </citation>
    <scope>NUCLEOTIDE SEQUENCE [LARGE SCALE GENOMIC DNA]</scope>
    <source>
        <strain evidence="1 2">A2111</strain>
    </source>
</reference>
<evidence type="ECO:0000313" key="1">
    <source>
        <dbReference type="EMBL" id="MDS9993206.1"/>
    </source>
</evidence>
<evidence type="ECO:0008006" key="3">
    <source>
        <dbReference type="Google" id="ProtNLM"/>
    </source>
</evidence>
<gene>
    <name evidence="1" type="ORF">PNQ69_10500</name>
</gene>
<dbReference type="RefSeq" id="WP_209230434.1">
    <property type="nucleotide sequence ID" value="NZ_JAGHXG010000007.1"/>
</dbReference>
<name>A0ABU2I4X7_9XANT</name>
<comment type="caution">
    <text evidence="1">The sequence shown here is derived from an EMBL/GenBank/DDBJ whole genome shotgun (WGS) entry which is preliminary data.</text>
</comment>
<accession>A0ABU2I4X7</accession>
<sequence length="192" mass="22058">MTEFKQIERTLKGRTTEALAVLIFERGLYRVAKIGIEELLREIKVIPKDQYAKLGLELSLRSMPDLLITDIDMSVAYQVEIKFRGDFSGVTRNSLADTIEEQRKLWPNTYVLLMLGSCGWSKNAKFFQDYVRVIPPTFNIMDLREKVHDIRVWEKLSVVGDVFTGIKKSDFAVDILVPLLRTLNEAKENSDA</sequence>